<sequence length="29" mass="3512">MPFFFYCIDGHAVDILGIEERVHWLWFGI</sequence>
<organism evidence="1 2">
    <name type="scientific">Methylomusa anaerophila</name>
    <dbReference type="NCBI Taxonomy" id="1930071"/>
    <lineage>
        <taxon>Bacteria</taxon>
        <taxon>Bacillati</taxon>
        <taxon>Bacillota</taxon>
        <taxon>Negativicutes</taxon>
        <taxon>Selenomonadales</taxon>
        <taxon>Sporomusaceae</taxon>
        <taxon>Methylomusa</taxon>
    </lineage>
</organism>
<dbReference type="AlphaFoldDB" id="A0A348AP44"/>
<evidence type="ECO:0000313" key="1">
    <source>
        <dbReference type="EMBL" id="BBB92842.1"/>
    </source>
</evidence>
<dbReference type="EMBL" id="AP018449">
    <property type="protein sequence ID" value="BBB92842.1"/>
    <property type="molecule type" value="Genomic_DNA"/>
</dbReference>
<gene>
    <name evidence="1" type="ORF">MAMMFC1_03550</name>
</gene>
<dbReference type="Proteomes" id="UP000276437">
    <property type="component" value="Chromosome"/>
</dbReference>
<proteinExistence type="predicted"/>
<reference evidence="1 2" key="1">
    <citation type="journal article" date="2018" name="Int. J. Syst. Evol. Microbiol.">
        <title>Methylomusa anaerophila gen. nov., sp. nov., an anaerobic methanol-utilizing bacterium isolated from a microbial fuel cell.</title>
        <authorList>
            <person name="Amano N."/>
            <person name="Yamamuro A."/>
            <person name="Miyahara M."/>
            <person name="Kouzuma A."/>
            <person name="Abe T."/>
            <person name="Watanabe K."/>
        </authorList>
    </citation>
    <scope>NUCLEOTIDE SEQUENCE [LARGE SCALE GENOMIC DNA]</scope>
    <source>
        <strain evidence="1 2">MMFC1</strain>
    </source>
</reference>
<protein>
    <submittedName>
        <fullName evidence="1">Uncharacterized protein</fullName>
    </submittedName>
</protein>
<name>A0A348AP44_9FIRM</name>
<evidence type="ECO:0000313" key="2">
    <source>
        <dbReference type="Proteomes" id="UP000276437"/>
    </source>
</evidence>
<accession>A0A348AP44</accession>
<keyword evidence="2" id="KW-1185">Reference proteome</keyword>
<dbReference type="KEGG" id="mana:MAMMFC1_03550"/>